<dbReference type="SUPFAM" id="SSF57829">
    <property type="entry name" value="Zn-binding ribosomal proteins"/>
    <property type="match status" value="1"/>
</dbReference>
<dbReference type="InterPro" id="IPR038584">
    <property type="entry name" value="Ribosomal_bL33_sf"/>
</dbReference>
<evidence type="ECO:0000313" key="6">
    <source>
        <dbReference type="EMBL" id="SDX81896.1"/>
    </source>
</evidence>
<dbReference type="PANTHER" id="PTHR43168:SF2">
    <property type="entry name" value="LARGE RIBOSOMAL SUBUNIT PROTEIN BL33C"/>
    <property type="match status" value="1"/>
</dbReference>
<evidence type="ECO:0000256" key="2">
    <source>
        <dbReference type="ARBA" id="ARBA00022980"/>
    </source>
</evidence>
<dbReference type="Gene3D" id="2.20.28.120">
    <property type="entry name" value="Ribosomal protein L33"/>
    <property type="match status" value="1"/>
</dbReference>
<dbReference type="GO" id="GO:0006412">
    <property type="term" value="P:translation"/>
    <property type="evidence" value="ECO:0007669"/>
    <property type="project" value="UniProtKB-UniRule"/>
</dbReference>
<evidence type="ECO:0000256" key="5">
    <source>
        <dbReference type="HAMAP-Rule" id="MF_00294"/>
    </source>
</evidence>
<evidence type="ECO:0000313" key="7">
    <source>
        <dbReference type="Proteomes" id="UP000198828"/>
    </source>
</evidence>
<dbReference type="Proteomes" id="UP000198828">
    <property type="component" value="Unassembled WGS sequence"/>
</dbReference>
<keyword evidence="7" id="KW-1185">Reference proteome</keyword>
<evidence type="ECO:0000256" key="4">
    <source>
        <dbReference type="ARBA" id="ARBA00035176"/>
    </source>
</evidence>
<dbReference type="AlphaFoldDB" id="A0A1H3ET16"/>
<protein>
    <recommendedName>
        <fullName evidence="4 5">Large ribosomal subunit protein bL33</fullName>
    </recommendedName>
</protein>
<dbReference type="GO" id="GO:0005840">
    <property type="term" value="C:ribosome"/>
    <property type="evidence" value="ECO:0007669"/>
    <property type="project" value="UniProtKB-KW"/>
</dbReference>
<dbReference type="PANTHER" id="PTHR43168">
    <property type="entry name" value="50S RIBOSOMAL PROTEIN L33, CHLOROPLASTIC"/>
    <property type="match status" value="1"/>
</dbReference>
<organism evidence="6 7">
    <name type="scientific">Tepidimicrobium xylanilyticum</name>
    <dbReference type="NCBI Taxonomy" id="1123352"/>
    <lineage>
        <taxon>Bacteria</taxon>
        <taxon>Bacillati</taxon>
        <taxon>Bacillota</taxon>
        <taxon>Tissierellia</taxon>
        <taxon>Tissierellales</taxon>
        <taxon>Tepidimicrobiaceae</taxon>
        <taxon>Tepidimicrobium</taxon>
    </lineage>
</organism>
<keyword evidence="3 5" id="KW-0687">Ribonucleoprotein</keyword>
<dbReference type="InterPro" id="IPR011332">
    <property type="entry name" value="Ribosomal_zn-bd"/>
</dbReference>
<evidence type="ECO:0000256" key="1">
    <source>
        <dbReference type="ARBA" id="ARBA00007596"/>
    </source>
</evidence>
<accession>A0A1H3ET16</accession>
<dbReference type="NCBIfam" id="NF001860">
    <property type="entry name" value="PRK00595.1"/>
    <property type="match status" value="1"/>
</dbReference>
<reference evidence="6 7" key="1">
    <citation type="submission" date="2016-10" db="EMBL/GenBank/DDBJ databases">
        <authorList>
            <person name="de Groot N.N."/>
        </authorList>
    </citation>
    <scope>NUCLEOTIDE SEQUENCE [LARGE SCALE GENOMIC DNA]</scope>
    <source>
        <strain evidence="6 7">DSM 23310</strain>
    </source>
</reference>
<dbReference type="HAMAP" id="MF_00294">
    <property type="entry name" value="Ribosomal_bL33"/>
    <property type="match status" value="1"/>
</dbReference>
<dbReference type="Pfam" id="PF00471">
    <property type="entry name" value="Ribosomal_L33"/>
    <property type="match status" value="1"/>
</dbReference>
<gene>
    <name evidence="5" type="primary">rpmG</name>
    <name evidence="6" type="ORF">SAMN05660923_02993</name>
</gene>
<dbReference type="InterPro" id="IPR018264">
    <property type="entry name" value="Ribosomal_bL33_CS"/>
</dbReference>
<dbReference type="PROSITE" id="PS00582">
    <property type="entry name" value="RIBOSOMAL_L33"/>
    <property type="match status" value="1"/>
</dbReference>
<dbReference type="GO" id="GO:0003735">
    <property type="term" value="F:structural constituent of ribosome"/>
    <property type="evidence" value="ECO:0007669"/>
    <property type="project" value="InterPro"/>
</dbReference>
<keyword evidence="2 5" id="KW-0689">Ribosomal protein</keyword>
<comment type="similarity">
    <text evidence="1 5">Belongs to the bacterial ribosomal protein bL33 family.</text>
</comment>
<dbReference type="EMBL" id="FNNG01000023">
    <property type="protein sequence ID" value="SDX81896.1"/>
    <property type="molecule type" value="Genomic_DNA"/>
</dbReference>
<dbReference type="InterPro" id="IPR001705">
    <property type="entry name" value="Ribosomal_bL33"/>
</dbReference>
<proteinExistence type="inferred from homology"/>
<dbReference type="RefSeq" id="WP_093755064.1">
    <property type="nucleotide sequence ID" value="NZ_BSYN01000017.1"/>
</dbReference>
<dbReference type="GO" id="GO:1990904">
    <property type="term" value="C:ribonucleoprotein complex"/>
    <property type="evidence" value="ECO:0007669"/>
    <property type="project" value="UniProtKB-KW"/>
</dbReference>
<dbReference type="NCBIfam" id="NF001764">
    <property type="entry name" value="PRK00504.1"/>
    <property type="match status" value="1"/>
</dbReference>
<evidence type="ECO:0000256" key="3">
    <source>
        <dbReference type="ARBA" id="ARBA00023274"/>
    </source>
</evidence>
<dbReference type="GO" id="GO:0005737">
    <property type="term" value="C:cytoplasm"/>
    <property type="evidence" value="ECO:0007669"/>
    <property type="project" value="UniProtKB-ARBA"/>
</dbReference>
<sequence>MRERITLACTECKQRNYVSTKNKKKTTERLELKKYCKFCKTHTVHRETR</sequence>
<name>A0A1H3ET16_9FIRM</name>
<dbReference type="NCBIfam" id="TIGR01023">
    <property type="entry name" value="rpmG_bact"/>
    <property type="match status" value="1"/>
</dbReference>